<feature type="domain" description="SbsA Ig-like" evidence="3">
    <location>
        <begin position="756"/>
        <end position="837"/>
    </location>
</feature>
<gene>
    <name evidence="4" type="ORF">JOC48_000742</name>
</gene>
<name>A0ABS2MWJ7_9BACI</name>
<keyword evidence="1" id="KW-0732">Signal</keyword>
<evidence type="ECO:0000313" key="5">
    <source>
        <dbReference type="Proteomes" id="UP001296943"/>
    </source>
</evidence>
<dbReference type="EMBL" id="JAFBDR010000003">
    <property type="protein sequence ID" value="MBM7570264.1"/>
    <property type="molecule type" value="Genomic_DNA"/>
</dbReference>
<dbReference type="Pfam" id="PF09992">
    <property type="entry name" value="NAGPA"/>
    <property type="match status" value="1"/>
</dbReference>
<dbReference type="PANTHER" id="PTHR40446:SF2">
    <property type="entry name" value="N-ACETYLGLUCOSAMINE-1-PHOSPHODIESTER ALPHA-N-ACETYLGLUCOSAMINIDASE"/>
    <property type="match status" value="1"/>
</dbReference>
<evidence type="ECO:0000256" key="1">
    <source>
        <dbReference type="ARBA" id="ARBA00022729"/>
    </source>
</evidence>
<dbReference type="PROSITE" id="PS51257">
    <property type="entry name" value="PROKAR_LIPOPROTEIN"/>
    <property type="match status" value="1"/>
</dbReference>
<keyword evidence="5" id="KW-1185">Reference proteome</keyword>
<dbReference type="Pfam" id="PF13205">
    <property type="entry name" value="Big_5"/>
    <property type="match status" value="1"/>
</dbReference>
<dbReference type="RefSeq" id="WP_204497701.1">
    <property type="nucleotide sequence ID" value="NZ_JAFBDR010000003.1"/>
</dbReference>
<proteinExistence type="predicted"/>
<dbReference type="Gene3D" id="2.60.40.1220">
    <property type="match status" value="1"/>
</dbReference>
<dbReference type="Gene3D" id="2.60.120.430">
    <property type="entry name" value="Galactose-binding lectin"/>
    <property type="match status" value="1"/>
</dbReference>
<dbReference type="Proteomes" id="UP001296943">
    <property type="component" value="Unassembled WGS sequence"/>
</dbReference>
<accession>A0ABS2MWJ7</accession>
<sequence>MKQKLLRVTAIYGLVLMLFFSCIPIEIHAQNKSFTVSPGITYEQTNTTYDGMKEQVNVLKIDLNNEYAGVELGIPDPLDKLMRTTQQARINHEDGHRIVGAINASFFTFDRKLPMYLLARNNQILNTGILSTNKDSYVSEPIAFGVDAEGKAKIDHFELDMSFSHNNESYEFYSIDYPRFEQKIYLYTPNYGGEKLDTNEYGMEFLIENTGPTPFDSMEIGQPIEGKVTDIRKYGESRQFTIPDNGFIISAGGGALASELTSIKIGDPITINTAIDDGWKNGEFMLGSGPMLVNDGKVDLSINPDSSRAKEVAPRSAVAIDKDKNQVFFVTVDGRSSTSKGMNLTQFANYLKSLGVDQALNLDGGGSTTMALRPYGYEYVTVMNKPSDGYERSVSASLQAISYAPTGSPHTLLMEPFVAGSVLKGATITLNPETIYLLDKYYNNLSVDPSKFQLRLTNGIGSLTNQTYRATSEGKATIVVNYEGASTTQTIQVVSQPSTVKLLTESTVYHEEDVAELDVQALDSAGKAIQFNSDQVKWSTPSELEQISPGKFRVTTSKKKTVQVSAELGGKKATMKLYLNPTSLLMEDFENVKDWEAKGTNASTSVSDSKGFEPAAVGDGSLKLVYNYHTGTGTAANYITPNNPIPVQGIPEYIGMWVYGDSNKGWLRGKLIDSNGKEHYLNFTEYNDLTWQGWKYVKAPVPDSVVGPLKLNSIYLVQTDSALKTNGSIFIDQVESIYQESYQPTLQVDRVYKTASANKTWTVEFNTRIDETTLTSDHVYVVDENGSKVKVTVQLDATRQKLMVKPASNYAKHDFYKLVISKNVQSLSGLPMQADKEMIFQVK</sequence>
<feature type="domain" description="Phosphodiester glycosidase" evidence="2">
    <location>
        <begin position="224"/>
        <end position="396"/>
    </location>
</feature>
<comment type="caution">
    <text evidence="4">The sequence shown here is derived from an EMBL/GenBank/DDBJ whole genome shotgun (WGS) entry which is preliminary data.</text>
</comment>
<evidence type="ECO:0000313" key="4">
    <source>
        <dbReference type="EMBL" id="MBM7570264.1"/>
    </source>
</evidence>
<dbReference type="PANTHER" id="PTHR40446">
    <property type="entry name" value="N-ACETYLGLUCOSAMINE-1-PHOSPHODIESTER ALPHA-N-ACETYLGLUCOSAMINIDASE"/>
    <property type="match status" value="1"/>
</dbReference>
<organism evidence="4 5">
    <name type="scientific">Aquibacillus albus</name>
    <dbReference type="NCBI Taxonomy" id="1168171"/>
    <lineage>
        <taxon>Bacteria</taxon>
        <taxon>Bacillati</taxon>
        <taxon>Bacillota</taxon>
        <taxon>Bacilli</taxon>
        <taxon>Bacillales</taxon>
        <taxon>Bacillaceae</taxon>
        <taxon>Aquibacillus</taxon>
    </lineage>
</organism>
<protein>
    <submittedName>
        <fullName evidence="4">Exopolysaccharide biosynthesis protein</fullName>
    </submittedName>
</protein>
<dbReference type="InterPro" id="IPR014755">
    <property type="entry name" value="Cu-Rt/internalin_Ig-like"/>
</dbReference>
<evidence type="ECO:0000259" key="2">
    <source>
        <dbReference type="Pfam" id="PF09992"/>
    </source>
</evidence>
<reference evidence="4 5" key="1">
    <citation type="submission" date="2021-01" db="EMBL/GenBank/DDBJ databases">
        <title>Genomic Encyclopedia of Type Strains, Phase IV (KMG-IV): sequencing the most valuable type-strain genomes for metagenomic binning, comparative biology and taxonomic classification.</title>
        <authorList>
            <person name="Goeker M."/>
        </authorList>
    </citation>
    <scope>NUCLEOTIDE SEQUENCE [LARGE SCALE GENOMIC DNA]</scope>
    <source>
        <strain evidence="4 5">DSM 23711</strain>
    </source>
</reference>
<evidence type="ECO:0000259" key="3">
    <source>
        <dbReference type="Pfam" id="PF13205"/>
    </source>
</evidence>
<dbReference type="InterPro" id="IPR018711">
    <property type="entry name" value="NAGPA"/>
</dbReference>
<dbReference type="InterPro" id="IPR032812">
    <property type="entry name" value="SbsA_Ig"/>
</dbReference>